<protein>
    <recommendedName>
        <fullName evidence="3">AB hydrolase-1 domain-containing protein</fullName>
    </recommendedName>
</protein>
<gene>
    <name evidence="1" type="ORF">LEL_06761</name>
</gene>
<evidence type="ECO:0008006" key="3">
    <source>
        <dbReference type="Google" id="ProtNLM"/>
    </source>
</evidence>
<reference evidence="1 2" key="1">
    <citation type="journal article" date="2016" name="Genome Biol. Evol.">
        <title>Divergent and convergent evolution of fungal pathogenicity.</title>
        <authorList>
            <person name="Shang Y."/>
            <person name="Xiao G."/>
            <person name="Zheng P."/>
            <person name="Cen K."/>
            <person name="Zhan S."/>
            <person name="Wang C."/>
        </authorList>
    </citation>
    <scope>NUCLEOTIDE SEQUENCE [LARGE SCALE GENOMIC DNA]</scope>
    <source>
        <strain evidence="1 2">RCEF 1005</strain>
    </source>
</reference>
<comment type="caution">
    <text evidence="1">The sequence shown here is derived from an EMBL/GenBank/DDBJ whole genome shotgun (WGS) entry which is preliminary data.</text>
</comment>
<dbReference type="Gene3D" id="3.40.50.1820">
    <property type="entry name" value="alpha/beta hydrolase"/>
    <property type="match status" value="1"/>
</dbReference>
<sequence>MTPENEYSKEKGDLQHLLRLSNNRQIAYACNGPEAARTAIIIFFSGIMSIGLAHSVPQPCQQINARWIAPTPAGMGLSSTRDLTVPYHVSLARDMTALLDHLYPSSDFDTLYIAGGSYGTVMAQMLYGAPYAIFPAGRKIVGGMVLAGFSPYKYDKDYGKALSWNTWLSVGPPSQLPFRPLQRAFRAAIGSKISTVDGAKKFLRFTLFDVMDAEEKEKFKTHVTGQGETEDEFITRLARSTVECCKNWDGFMEVSDVIHSDWGFEPSKLSAERCKPLLVVQSADDNIGSMNSKWVAANYNNATSKTVPGGHMSSMYYMNDIWQEMITWGKWSADAWYSESVPLFFRFDISPGGFYPYHINLDSNAVGEAWEIL</sequence>
<evidence type="ECO:0000313" key="1">
    <source>
        <dbReference type="EMBL" id="OAA77077.1"/>
    </source>
</evidence>
<dbReference type="SUPFAM" id="SSF53474">
    <property type="entry name" value="alpha/beta-Hydrolases"/>
    <property type="match status" value="1"/>
</dbReference>
<dbReference type="EMBL" id="AZHF01000004">
    <property type="protein sequence ID" value="OAA77077.1"/>
    <property type="molecule type" value="Genomic_DNA"/>
</dbReference>
<dbReference type="OrthoDB" id="294702at2759"/>
<organism evidence="1 2">
    <name type="scientific">Akanthomyces lecanii RCEF 1005</name>
    <dbReference type="NCBI Taxonomy" id="1081108"/>
    <lineage>
        <taxon>Eukaryota</taxon>
        <taxon>Fungi</taxon>
        <taxon>Dikarya</taxon>
        <taxon>Ascomycota</taxon>
        <taxon>Pezizomycotina</taxon>
        <taxon>Sordariomycetes</taxon>
        <taxon>Hypocreomycetidae</taxon>
        <taxon>Hypocreales</taxon>
        <taxon>Cordycipitaceae</taxon>
        <taxon>Akanthomyces</taxon>
        <taxon>Cordyceps confragosa</taxon>
    </lineage>
</organism>
<accession>A0A168GYD5</accession>
<dbReference type="AlphaFoldDB" id="A0A168GYD5"/>
<proteinExistence type="predicted"/>
<evidence type="ECO:0000313" key="2">
    <source>
        <dbReference type="Proteomes" id="UP000076881"/>
    </source>
</evidence>
<dbReference type="Proteomes" id="UP000076881">
    <property type="component" value="Unassembled WGS sequence"/>
</dbReference>
<name>A0A168GYD5_CORDF</name>
<keyword evidence="2" id="KW-1185">Reference proteome</keyword>
<dbReference type="InterPro" id="IPR029058">
    <property type="entry name" value="AB_hydrolase_fold"/>
</dbReference>